<dbReference type="GO" id="GO:0140662">
    <property type="term" value="F:ATP-dependent protein folding chaperone"/>
    <property type="evidence" value="ECO:0007669"/>
    <property type="project" value="InterPro"/>
</dbReference>
<evidence type="ECO:0008006" key="6">
    <source>
        <dbReference type="Google" id="ProtNLM"/>
    </source>
</evidence>
<dbReference type="GO" id="GO:0005524">
    <property type="term" value="F:ATP binding"/>
    <property type="evidence" value="ECO:0007669"/>
    <property type="project" value="UniProtKB-KW"/>
</dbReference>
<dbReference type="InterPro" id="IPR013126">
    <property type="entry name" value="Hsp_70_fam"/>
</dbReference>
<dbReference type="RefSeq" id="XP_068352253.1">
    <property type="nucleotide sequence ID" value="XM_068509703.1"/>
</dbReference>
<evidence type="ECO:0000256" key="3">
    <source>
        <dbReference type="ARBA" id="ARBA00023186"/>
    </source>
</evidence>
<dbReference type="InterPro" id="IPR043129">
    <property type="entry name" value="ATPase_NBD"/>
</dbReference>
<dbReference type="AlphaFoldDB" id="A0A1J4JPB3"/>
<dbReference type="PANTHER" id="PTHR45639">
    <property type="entry name" value="HSC70CB, ISOFORM G-RELATED"/>
    <property type="match status" value="1"/>
</dbReference>
<dbReference type="GeneID" id="94844407"/>
<keyword evidence="5" id="KW-1185">Reference proteome</keyword>
<dbReference type="SUPFAM" id="SSF53067">
    <property type="entry name" value="Actin-like ATPase domain"/>
    <property type="match status" value="2"/>
</dbReference>
<dbReference type="Gene3D" id="3.30.420.40">
    <property type="match status" value="5"/>
</dbReference>
<evidence type="ECO:0000313" key="4">
    <source>
        <dbReference type="EMBL" id="OHS99116.1"/>
    </source>
</evidence>
<dbReference type="GO" id="GO:0030968">
    <property type="term" value="P:endoplasmic reticulum unfolded protein response"/>
    <property type="evidence" value="ECO:0007669"/>
    <property type="project" value="TreeGrafter"/>
</dbReference>
<organism evidence="4 5">
    <name type="scientific">Tritrichomonas foetus</name>
    <dbReference type="NCBI Taxonomy" id="1144522"/>
    <lineage>
        <taxon>Eukaryota</taxon>
        <taxon>Metamonada</taxon>
        <taxon>Parabasalia</taxon>
        <taxon>Tritrichomonadida</taxon>
        <taxon>Tritrichomonadidae</taxon>
        <taxon>Tritrichomonas</taxon>
    </lineage>
</organism>
<keyword evidence="2" id="KW-0067">ATP-binding</keyword>
<sequence length="556" mass="63413">MFALFLLSIIRTDHIGIDVGTQYFKIAQEVLNSEAKIIANDKGEISRSTAIAFKYNQSLPESVNDINFKRLYIKFGSTAQSIIKKNPKNGIRFLPHVIDRDGDPFRTMTIANSTDLFSIFLTNELSQFEIPTAGVLLAVPSYWTRYQRELIRYACTVANIQVQEIIDDFMALNCLYTSVKDSKIRNTGRHVVFIDVGATSIKGYGMDFNFETENDRYVVNETTTNWTEKSGSYFFAKALSEKRGISQSKAEKLLTRIENFDDCEEPAQYMREVIKNTIEMAQLTKPIDEIQLIGGASRIKFVRQILLEFSGHIPIRRDFIPNEAIAVGAALYAMMIDDAITFPPTYSIKQPTTNVYVKCRDTVQFCYKGHSCHHGPMVIHSDGCQTLVVQSDFRYIPEGVSEITQKATLKSRPYEGVKQAYGKLTMGSPGEYIDKLQWCVAADCENIPFQLDVELYQGLNTSKEWIKKYNDVKKNQEIMKKRAQGIEVLLDRLKTFFDRYNSVGVEATLDITQEMKETYEYYLKDFNAGVMEDYGKIQMNVAYEELNGLIKSLGLK</sequence>
<dbReference type="PRINTS" id="PR00301">
    <property type="entry name" value="HEATSHOCK70"/>
</dbReference>
<dbReference type="OrthoDB" id="10606871at2759"/>
<dbReference type="EMBL" id="MLAK01001023">
    <property type="protein sequence ID" value="OHS99116.1"/>
    <property type="molecule type" value="Genomic_DNA"/>
</dbReference>
<dbReference type="Gene3D" id="3.90.640.10">
    <property type="entry name" value="Actin, Chain A, domain 4"/>
    <property type="match status" value="1"/>
</dbReference>
<name>A0A1J4JPB3_9EUKA</name>
<evidence type="ECO:0000313" key="5">
    <source>
        <dbReference type="Proteomes" id="UP000179807"/>
    </source>
</evidence>
<dbReference type="Pfam" id="PF00012">
    <property type="entry name" value="HSP70"/>
    <property type="match status" value="1"/>
</dbReference>
<dbReference type="PANTHER" id="PTHR45639:SF3">
    <property type="entry name" value="HYPOXIA UP-REGULATED PROTEIN 1"/>
    <property type="match status" value="1"/>
</dbReference>
<keyword evidence="1" id="KW-0547">Nucleotide-binding</keyword>
<proteinExistence type="predicted"/>
<dbReference type="Proteomes" id="UP000179807">
    <property type="component" value="Unassembled WGS sequence"/>
</dbReference>
<reference evidence="4" key="1">
    <citation type="submission" date="2016-10" db="EMBL/GenBank/DDBJ databases">
        <authorList>
            <person name="Benchimol M."/>
            <person name="Almeida L.G."/>
            <person name="Vasconcelos A.T."/>
            <person name="Perreira-Neves A."/>
            <person name="Rosa I.A."/>
            <person name="Tasca T."/>
            <person name="Bogo M.R."/>
            <person name="de Souza W."/>
        </authorList>
    </citation>
    <scope>NUCLEOTIDE SEQUENCE [LARGE SCALE GENOMIC DNA]</scope>
    <source>
        <strain evidence="4">K</strain>
    </source>
</reference>
<dbReference type="GO" id="GO:0034663">
    <property type="term" value="C:endoplasmic reticulum chaperone complex"/>
    <property type="evidence" value="ECO:0007669"/>
    <property type="project" value="TreeGrafter"/>
</dbReference>
<keyword evidence="3" id="KW-0143">Chaperone</keyword>
<accession>A0A1J4JPB3</accession>
<evidence type="ECO:0000256" key="2">
    <source>
        <dbReference type="ARBA" id="ARBA00022840"/>
    </source>
</evidence>
<gene>
    <name evidence="4" type="ORF">TRFO_34516</name>
</gene>
<dbReference type="VEuPathDB" id="TrichDB:TRFO_34516"/>
<protein>
    <recommendedName>
        <fullName evidence="6">DnaK protein</fullName>
    </recommendedName>
</protein>
<comment type="caution">
    <text evidence="4">The sequence shown here is derived from an EMBL/GenBank/DDBJ whole genome shotgun (WGS) entry which is preliminary data.</text>
</comment>
<evidence type="ECO:0000256" key="1">
    <source>
        <dbReference type="ARBA" id="ARBA00022741"/>
    </source>
</evidence>